<dbReference type="SMART" id="SM00304">
    <property type="entry name" value="HAMP"/>
    <property type="match status" value="1"/>
</dbReference>
<dbReference type="GO" id="GO:0004673">
    <property type="term" value="F:protein histidine kinase activity"/>
    <property type="evidence" value="ECO:0007669"/>
    <property type="project" value="UniProtKB-EC"/>
</dbReference>
<evidence type="ECO:0000259" key="10">
    <source>
        <dbReference type="PROSITE" id="PS50885"/>
    </source>
</evidence>
<keyword evidence="5 11" id="KW-0808">Transferase</keyword>
<dbReference type="PRINTS" id="PR00344">
    <property type="entry name" value="BCTRLSENSOR"/>
</dbReference>
<feature type="transmembrane region" description="Helical" evidence="8">
    <location>
        <begin position="192"/>
        <end position="215"/>
    </location>
</feature>
<dbReference type="InterPro" id="IPR003594">
    <property type="entry name" value="HATPase_dom"/>
</dbReference>
<dbReference type="PANTHER" id="PTHR43711:SF1">
    <property type="entry name" value="HISTIDINE KINASE 1"/>
    <property type="match status" value="1"/>
</dbReference>
<gene>
    <name evidence="11" type="ORF">GEAMG1_1008</name>
</gene>
<dbReference type="SMART" id="SM00387">
    <property type="entry name" value="HATPase_c"/>
    <property type="match status" value="1"/>
</dbReference>
<evidence type="ECO:0000256" key="5">
    <source>
        <dbReference type="ARBA" id="ARBA00022679"/>
    </source>
</evidence>
<dbReference type="Gene3D" id="3.30.565.10">
    <property type="entry name" value="Histidine kinase-like ATPase, C-terminal domain"/>
    <property type="match status" value="1"/>
</dbReference>
<dbReference type="PANTHER" id="PTHR43711">
    <property type="entry name" value="TWO-COMPONENT HISTIDINE KINASE"/>
    <property type="match status" value="1"/>
</dbReference>
<evidence type="ECO:0000256" key="2">
    <source>
        <dbReference type="ARBA" id="ARBA00004370"/>
    </source>
</evidence>
<evidence type="ECO:0000313" key="11">
    <source>
        <dbReference type="EMBL" id="CAH2030822.1"/>
    </source>
</evidence>
<dbReference type="EMBL" id="OW150024">
    <property type="protein sequence ID" value="CAH2030822.1"/>
    <property type="molecule type" value="Genomic_DNA"/>
</dbReference>
<keyword evidence="7" id="KW-0902">Two-component regulatory system</keyword>
<proteinExistence type="predicted"/>
<dbReference type="SUPFAM" id="SSF158472">
    <property type="entry name" value="HAMP domain-like"/>
    <property type="match status" value="1"/>
</dbReference>
<dbReference type="Proteomes" id="UP001295463">
    <property type="component" value="Chromosome"/>
</dbReference>
<dbReference type="CDD" id="cd00082">
    <property type="entry name" value="HisKA"/>
    <property type="match status" value="1"/>
</dbReference>
<evidence type="ECO:0000259" key="9">
    <source>
        <dbReference type="PROSITE" id="PS50109"/>
    </source>
</evidence>
<keyword evidence="6 11" id="KW-0418">Kinase</keyword>
<dbReference type="EC" id="2.7.13.3" evidence="3"/>
<dbReference type="InterPro" id="IPR004358">
    <property type="entry name" value="Sig_transdc_His_kin-like_C"/>
</dbReference>
<feature type="transmembrane region" description="Helical" evidence="8">
    <location>
        <begin position="20"/>
        <end position="38"/>
    </location>
</feature>
<keyword evidence="12" id="KW-1185">Reference proteome</keyword>
<feature type="domain" description="Histidine kinase" evidence="9">
    <location>
        <begin position="273"/>
        <end position="489"/>
    </location>
</feature>
<dbReference type="Gene3D" id="1.10.287.130">
    <property type="match status" value="1"/>
</dbReference>
<keyword evidence="8" id="KW-0812">Transmembrane</keyword>
<evidence type="ECO:0000256" key="4">
    <source>
        <dbReference type="ARBA" id="ARBA00022553"/>
    </source>
</evidence>
<dbReference type="Pfam" id="PF02518">
    <property type="entry name" value="HATPase_c"/>
    <property type="match status" value="1"/>
</dbReference>
<dbReference type="InterPro" id="IPR050736">
    <property type="entry name" value="Sensor_HK_Regulatory"/>
</dbReference>
<evidence type="ECO:0000256" key="8">
    <source>
        <dbReference type="SAM" id="Phobius"/>
    </source>
</evidence>
<dbReference type="RefSeq" id="WP_305731695.1">
    <property type="nucleotide sequence ID" value="NZ_OW150024.1"/>
</dbReference>
<feature type="domain" description="HAMP" evidence="10">
    <location>
        <begin position="213"/>
        <end position="265"/>
    </location>
</feature>
<dbReference type="Pfam" id="PF00672">
    <property type="entry name" value="HAMP"/>
    <property type="match status" value="1"/>
</dbReference>
<dbReference type="InterPro" id="IPR005467">
    <property type="entry name" value="His_kinase_dom"/>
</dbReference>
<keyword evidence="4" id="KW-0597">Phosphoprotein</keyword>
<evidence type="ECO:0000256" key="6">
    <source>
        <dbReference type="ARBA" id="ARBA00022777"/>
    </source>
</evidence>
<dbReference type="Pfam" id="PF00512">
    <property type="entry name" value="HisKA"/>
    <property type="match status" value="1"/>
</dbReference>
<dbReference type="InterPro" id="IPR036097">
    <property type="entry name" value="HisK_dim/P_sf"/>
</dbReference>
<accession>A0ABM9D8X8</accession>
<dbReference type="InterPro" id="IPR036890">
    <property type="entry name" value="HATPase_C_sf"/>
</dbReference>
<protein>
    <recommendedName>
        <fullName evidence="3">histidine kinase</fullName>
        <ecNumber evidence="3">2.7.13.3</ecNumber>
    </recommendedName>
</protein>
<evidence type="ECO:0000256" key="3">
    <source>
        <dbReference type="ARBA" id="ARBA00012438"/>
    </source>
</evidence>
<dbReference type="InterPro" id="IPR003661">
    <property type="entry name" value="HisK_dim/P_dom"/>
</dbReference>
<dbReference type="SMART" id="SM00388">
    <property type="entry name" value="HisKA"/>
    <property type="match status" value="1"/>
</dbReference>
<keyword evidence="8" id="KW-0472">Membrane</keyword>
<dbReference type="SUPFAM" id="SSF47384">
    <property type="entry name" value="Homodimeric domain of signal transducing histidine kinase"/>
    <property type="match status" value="1"/>
</dbReference>
<comment type="subcellular location">
    <subcellularLocation>
        <location evidence="2">Membrane</location>
    </subcellularLocation>
</comment>
<sequence>MLIVRPPATRKLSIFTRLMLGNLAVLLMATAVGAYTILQLGRMHALTGRIIQVHNVLIDLNKEMGAALLSQTRYEKKFLLVRDQALYDGYLAARTDFGQYLEQAQTRADSGEVRQALQRIRSLHRRHGELFLEEVRSLKRSGRTPLVRHDREKERLVQETLEELTRLRTLSQQSILQKANELEETGGRTRTVAMLITAIALLLGILLSVAITRSITLPLSRMKRKTEEIARGAFTADLRLTAPPEIESLAAALNVMCRKLEEVERMKSDFYALMSHELRTPLTSIREGTNLFLEGLCGEVTHKQRELLVIIAEESSRLIDLVGSLLDLSKLESGVLAFHFGSVRLPPLIAQVLREVSPLAAAKEIALDSEYDELPALSLDPERILQVMRNLVGNALKFTPPGGTVRIVARSLPGEVRITVSDTGPGIAAEEREIIFEKYRQALPSVAGGNTGTGLGLAIVRHIVQAHGGRVWVESEPGQGSTFIVALPA</sequence>
<organism evidence="11 12">
    <name type="scientific">Trichlorobacter ammonificans</name>
    <dbReference type="NCBI Taxonomy" id="2916410"/>
    <lineage>
        <taxon>Bacteria</taxon>
        <taxon>Pseudomonadati</taxon>
        <taxon>Thermodesulfobacteriota</taxon>
        <taxon>Desulfuromonadia</taxon>
        <taxon>Geobacterales</taxon>
        <taxon>Geobacteraceae</taxon>
        <taxon>Trichlorobacter</taxon>
    </lineage>
</organism>
<evidence type="ECO:0000256" key="7">
    <source>
        <dbReference type="ARBA" id="ARBA00023012"/>
    </source>
</evidence>
<dbReference type="PROSITE" id="PS50109">
    <property type="entry name" value="HIS_KIN"/>
    <property type="match status" value="1"/>
</dbReference>
<reference evidence="11 12" key="1">
    <citation type="submission" date="2022-03" db="EMBL/GenBank/DDBJ databases">
        <authorList>
            <person name="Koch H."/>
        </authorList>
    </citation>
    <scope>NUCLEOTIDE SEQUENCE [LARGE SCALE GENOMIC DNA]</scope>
    <source>
        <strain evidence="11 12">G1</strain>
    </source>
</reference>
<dbReference type="InterPro" id="IPR003660">
    <property type="entry name" value="HAMP_dom"/>
</dbReference>
<dbReference type="SUPFAM" id="SSF55874">
    <property type="entry name" value="ATPase domain of HSP90 chaperone/DNA topoisomerase II/histidine kinase"/>
    <property type="match status" value="1"/>
</dbReference>
<name>A0ABM9D8X8_9BACT</name>
<dbReference type="PROSITE" id="PS50885">
    <property type="entry name" value="HAMP"/>
    <property type="match status" value="1"/>
</dbReference>
<evidence type="ECO:0000256" key="1">
    <source>
        <dbReference type="ARBA" id="ARBA00000085"/>
    </source>
</evidence>
<keyword evidence="8" id="KW-1133">Transmembrane helix</keyword>
<evidence type="ECO:0000313" key="12">
    <source>
        <dbReference type="Proteomes" id="UP001295463"/>
    </source>
</evidence>
<comment type="catalytic activity">
    <reaction evidence="1">
        <text>ATP + protein L-histidine = ADP + protein N-phospho-L-histidine.</text>
        <dbReference type="EC" id="2.7.13.3"/>
    </reaction>
</comment>
<dbReference type="Gene3D" id="6.10.340.10">
    <property type="match status" value="1"/>
</dbReference>
<dbReference type="CDD" id="cd06225">
    <property type="entry name" value="HAMP"/>
    <property type="match status" value="1"/>
</dbReference>